<evidence type="ECO:0000256" key="2">
    <source>
        <dbReference type="ARBA" id="ARBA00022723"/>
    </source>
</evidence>
<dbReference type="OrthoDB" id="6417226at2759"/>
<keyword evidence="5" id="KW-0862">Zinc</keyword>
<dbReference type="EMBL" id="BMAW01090257">
    <property type="protein sequence ID" value="GFS43840.1"/>
    <property type="molecule type" value="Genomic_DNA"/>
</dbReference>
<evidence type="ECO:0000256" key="6">
    <source>
        <dbReference type="ARBA" id="ARBA00023242"/>
    </source>
</evidence>
<dbReference type="PANTHER" id="PTHR24394">
    <property type="entry name" value="ZINC FINGER PROTEIN"/>
    <property type="match status" value="1"/>
</dbReference>
<dbReference type="InterPro" id="IPR036236">
    <property type="entry name" value="Znf_C2H2_sf"/>
</dbReference>
<reference evidence="9" key="1">
    <citation type="submission" date="2020-08" db="EMBL/GenBank/DDBJ databases">
        <title>Multicomponent nature underlies the extraordinary mechanical properties of spider dragline silk.</title>
        <authorList>
            <person name="Kono N."/>
            <person name="Nakamura H."/>
            <person name="Mori M."/>
            <person name="Yoshida Y."/>
            <person name="Ohtoshi R."/>
            <person name="Malay A.D."/>
            <person name="Moran D.A.P."/>
            <person name="Tomita M."/>
            <person name="Numata K."/>
            <person name="Arakawa K."/>
        </authorList>
    </citation>
    <scope>NUCLEOTIDE SEQUENCE</scope>
</reference>
<accession>A0A8X6J7S6</accession>
<name>A0A8X6J7S6_NEPPI</name>
<protein>
    <recommendedName>
        <fullName evidence="8">C2H2-type domain-containing protein</fullName>
    </recommendedName>
</protein>
<keyword evidence="10" id="KW-1185">Reference proteome</keyword>
<keyword evidence="2" id="KW-0479">Metal-binding</keyword>
<dbReference type="FunFam" id="3.30.160.60:FF:000086">
    <property type="entry name" value="transcription factor E4F1 isoform X1"/>
    <property type="match status" value="1"/>
</dbReference>
<gene>
    <name evidence="9" type="ORF">NPIL_37921</name>
</gene>
<dbReference type="SUPFAM" id="SSF57667">
    <property type="entry name" value="beta-beta-alpha zinc fingers"/>
    <property type="match status" value="1"/>
</dbReference>
<dbReference type="GO" id="GO:0005634">
    <property type="term" value="C:nucleus"/>
    <property type="evidence" value="ECO:0007669"/>
    <property type="project" value="UniProtKB-SubCell"/>
</dbReference>
<dbReference type="InterPro" id="IPR013087">
    <property type="entry name" value="Znf_C2H2_type"/>
</dbReference>
<evidence type="ECO:0000256" key="3">
    <source>
        <dbReference type="ARBA" id="ARBA00022737"/>
    </source>
</evidence>
<evidence type="ECO:0000256" key="5">
    <source>
        <dbReference type="ARBA" id="ARBA00022833"/>
    </source>
</evidence>
<dbReference type="PANTHER" id="PTHR24394:SF44">
    <property type="entry name" value="ZINC FINGER PROTEIN 271-LIKE"/>
    <property type="match status" value="1"/>
</dbReference>
<dbReference type="AlphaFoldDB" id="A0A8X6J7S6"/>
<evidence type="ECO:0000256" key="4">
    <source>
        <dbReference type="ARBA" id="ARBA00022771"/>
    </source>
</evidence>
<evidence type="ECO:0000256" key="1">
    <source>
        <dbReference type="ARBA" id="ARBA00004123"/>
    </source>
</evidence>
<dbReference type="PROSITE" id="PS00028">
    <property type="entry name" value="ZINC_FINGER_C2H2_1"/>
    <property type="match status" value="2"/>
</dbReference>
<evidence type="ECO:0000256" key="7">
    <source>
        <dbReference type="PROSITE-ProRule" id="PRU00042"/>
    </source>
</evidence>
<feature type="domain" description="C2H2-type" evidence="8">
    <location>
        <begin position="112"/>
        <end position="140"/>
    </location>
</feature>
<dbReference type="Gene3D" id="3.30.160.60">
    <property type="entry name" value="Classic Zinc Finger"/>
    <property type="match status" value="2"/>
</dbReference>
<dbReference type="GO" id="GO:0008270">
    <property type="term" value="F:zinc ion binding"/>
    <property type="evidence" value="ECO:0007669"/>
    <property type="project" value="UniProtKB-KW"/>
</dbReference>
<keyword evidence="3" id="KW-0677">Repeat</keyword>
<comment type="subcellular location">
    <subcellularLocation>
        <location evidence="1">Nucleus</location>
    </subcellularLocation>
</comment>
<evidence type="ECO:0000313" key="9">
    <source>
        <dbReference type="EMBL" id="GFS43840.1"/>
    </source>
</evidence>
<dbReference type="PROSITE" id="PS50157">
    <property type="entry name" value="ZINC_FINGER_C2H2_2"/>
    <property type="match status" value="2"/>
</dbReference>
<evidence type="ECO:0000313" key="10">
    <source>
        <dbReference type="Proteomes" id="UP000887013"/>
    </source>
</evidence>
<dbReference type="Pfam" id="PF13894">
    <property type="entry name" value="zf-C2H2_4"/>
    <property type="match status" value="1"/>
</dbReference>
<feature type="domain" description="C2H2-type" evidence="8">
    <location>
        <begin position="156"/>
        <end position="184"/>
    </location>
</feature>
<proteinExistence type="predicted"/>
<keyword evidence="4 7" id="KW-0863">Zinc-finger</keyword>
<keyword evidence="6" id="KW-0539">Nucleus</keyword>
<evidence type="ECO:0000259" key="8">
    <source>
        <dbReference type="PROSITE" id="PS50157"/>
    </source>
</evidence>
<organism evidence="9 10">
    <name type="scientific">Nephila pilipes</name>
    <name type="common">Giant wood spider</name>
    <name type="synonym">Nephila maculata</name>
    <dbReference type="NCBI Taxonomy" id="299642"/>
    <lineage>
        <taxon>Eukaryota</taxon>
        <taxon>Metazoa</taxon>
        <taxon>Ecdysozoa</taxon>
        <taxon>Arthropoda</taxon>
        <taxon>Chelicerata</taxon>
        <taxon>Arachnida</taxon>
        <taxon>Araneae</taxon>
        <taxon>Araneomorphae</taxon>
        <taxon>Entelegynae</taxon>
        <taxon>Araneoidea</taxon>
        <taxon>Nephilidae</taxon>
        <taxon>Nephila</taxon>
    </lineage>
</organism>
<dbReference type="Proteomes" id="UP000887013">
    <property type="component" value="Unassembled WGS sequence"/>
</dbReference>
<dbReference type="Pfam" id="PF00096">
    <property type="entry name" value="zf-C2H2"/>
    <property type="match status" value="1"/>
</dbReference>
<dbReference type="GO" id="GO:0000981">
    <property type="term" value="F:DNA-binding transcription factor activity, RNA polymerase II-specific"/>
    <property type="evidence" value="ECO:0007669"/>
    <property type="project" value="TreeGrafter"/>
</dbReference>
<comment type="caution">
    <text evidence="9">The sequence shown here is derived from an EMBL/GenBank/DDBJ whole genome shotgun (WGS) entry which is preliminary data.</text>
</comment>
<sequence>MYSIQDRIENIIPNQRRLLETATENSPNSNMISSVSLDKHSERRKYNFDRNISIGLPNNATCASNSTVDDRLIIENQKLQMILKESVLKDISCEDSESHNRANSRASDDKPFKCRICGKGFTTRQCLKRHLINIHKLEESEWRKIIDSESLDITPFQCQICDTSYTTKQNLYRHLRNIHKFESNFK</sequence>
<dbReference type="SMART" id="SM00355">
    <property type="entry name" value="ZnF_C2H2"/>
    <property type="match status" value="2"/>
</dbReference>